<reference evidence="2 3" key="2">
    <citation type="journal article" date="2023" name="Plant Pathol.">
        <title>Dismantling and reorganizing Pseudomonas marginalis sensu#lato.</title>
        <authorList>
            <person name="Sawada H."/>
            <person name="Fujikawa T."/>
            <person name="Satou M."/>
        </authorList>
    </citation>
    <scope>NUCLEOTIDE SEQUENCE [LARGE SCALE GENOMIC DNA]</scope>
    <source>
        <strain evidence="2 3">MAFF 302030</strain>
    </source>
</reference>
<dbReference type="InterPro" id="IPR051604">
    <property type="entry name" value="Ergot_Alk_Oxidoreductase"/>
</dbReference>
<dbReference type="PANTHER" id="PTHR43162:SF1">
    <property type="entry name" value="PRESTALK A DIFFERENTIATION PROTEIN A"/>
    <property type="match status" value="1"/>
</dbReference>
<dbReference type="Proteomes" id="UP001155059">
    <property type="component" value="Unassembled WGS sequence"/>
</dbReference>
<sequence>MKTMGNNGKSIHEQLAGEIPRIAIAGASGRVGAVLVSSLRNDPVEIVALTRNPDTGRFPNGVTLVGVDFADPSSLLAALGGADRLFLAHGTSAQQAAHEIALIDAAVAAGVRHIVKLSVMGPASRLHPFDWHMEVEAHLARQDIGYSLLRPSSFVDILARAGAAVAEGSWGGAAGNGRVNLIDTRDVAEAARIALLDVAHIDSQRAYHLTGPATVSMMEVADELSRLLGKTIVYQHRPPENHREILIGSGVSELTADVLLGIDRLFRESVLAETTNTVTDLTGKAPRSVNAWLSENITAFQKR</sequence>
<feature type="domain" description="NmrA-like" evidence="1">
    <location>
        <begin position="21"/>
        <end position="251"/>
    </location>
</feature>
<evidence type="ECO:0000313" key="3">
    <source>
        <dbReference type="Proteomes" id="UP001155059"/>
    </source>
</evidence>
<dbReference type="PANTHER" id="PTHR43162">
    <property type="match status" value="1"/>
</dbReference>
<dbReference type="InterPro" id="IPR036291">
    <property type="entry name" value="NAD(P)-bd_dom_sf"/>
</dbReference>
<accession>A0A9X1YRG4</accession>
<evidence type="ECO:0000313" key="2">
    <source>
        <dbReference type="EMBL" id="MCK9796469.1"/>
    </source>
</evidence>
<dbReference type="RefSeq" id="WP_268264268.1">
    <property type="nucleotide sequence ID" value="NZ_JALQCW010000004.1"/>
</dbReference>
<dbReference type="SUPFAM" id="SSF51735">
    <property type="entry name" value="NAD(P)-binding Rossmann-fold domains"/>
    <property type="match status" value="1"/>
</dbReference>
<evidence type="ECO:0000259" key="1">
    <source>
        <dbReference type="Pfam" id="PF05368"/>
    </source>
</evidence>
<comment type="caution">
    <text evidence="2">The sequence shown here is derived from an EMBL/GenBank/DDBJ whole genome shotgun (WGS) entry which is preliminary data.</text>
</comment>
<organism evidence="2 3">
    <name type="scientific">Pseudomonas morbosilactucae</name>
    <dbReference type="NCBI Taxonomy" id="2938197"/>
    <lineage>
        <taxon>Bacteria</taxon>
        <taxon>Pseudomonadati</taxon>
        <taxon>Pseudomonadota</taxon>
        <taxon>Gammaproteobacteria</taxon>
        <taxon>Pseudomonadales</taxon>
        <taxon>Pseudomonadaceae</taxon>
        <taxon>Pseudomonas</taxon>
    </lineage>
</organism>
<dbReference type="EMBL" id="JALQCW010000004">
    <property type="protein sequence ID" value="MCK9796469.1"/>
    <property type="molecule type" value="Genomic_DNA"/>
</dbReference>
<name>A0A9X1YRG4_9PSED</name>
<protein>
    <submittedName>
        <fullName evidence="2">NAD(P)H-binding protein</fullName>
    </submittedName>
</protein>
<proteinExistence type="predicted"/>
<dbReference type="AlphaFoldDB" id="A0A9X1YRG4"/>
<dbReference type="Gene3D" id="3.90.25.10">
    <property type="entry name" value="UDP-galactose 4-epimerase, domain 1"/>
    <property type="match status" value="1"/>
</dbReference>
<dbReference type="InterPro" id="IPR008030">
    <property type="entry name" value="NmrA-like"/>
</dbReference>
<dbReference type="Pfam" id="PF05368">
    <property type="entry name" value="NmrA"/>
    <property type="match status" value="1"/>
</dbReference>
<reference evidence="2 3" key="1">
    <citation type="journal article" date="2022" name="Int. J. Syst. Evol. Microbiol.">
        <title>Pseudomonas aegrilactucae sp. nov. and Pseudomonas morbosilactucae sp. nov., pathogens causing bacterial rot of lettuce in Japan.</title>
        <authorList>
            <person name="Sawada H."/>
            <person name="Fujikawa T."/>
            <person name="Satou M."/>
        </authorList>
    </citation>
    <scope>NUCLEOTIDE SEQUENCE [LARGE SCALE GENOMIC DNA]</scope>
    <source>
        <strain evidence="2 3">MAFF 302030</strain>
    </source>
</reference>
<dbReference type="Gene3D" id="3.40.50.720">
    <property type="entry name" value="NAD(P)-binding Rossmann-like Domain"/>
    <property type="match status" value="1"/>
</dbReference>
<gene>
    <name evidence="2" type="ORF">M1B34_01570</name>
</gene>